<dbReference type="KEGG" id="shx:MS3_00004427"/>
<dbReference type="GO" id="GO:0030030">
    <property type="term" value="P:cell projection organization"/>
    <property type="evidence" value="ECO:0007669"/>
    <property type="project" value="UniProtKB-KW"/>
</dbReference>
<dbReference type="PANTHER" id="PTHR14611:SF2">
    <property type="entry name" value="TECTONIC"/>
    <property type="match status" value="1"/>
</dbReference>
<dbReference type="CTD" id="75577227"/>
<comment type="caution">
    <text evidence="3">The sequence shown here is derived from an EMBL/GenBank/DDBJ whole genome shotgun (WGS) entry which is preliminary data.</text>
</comment>
<proteinExistence type="predicted"/>
<dbReference type="AlphaFoldDB" id="A0A922S3V7"/>
<dbReference type="InterPro" id="IPR040354">
    <property type="entry name" value="TCTN1-3"/>
</dbReference>
<organism evidence="3 4">
    <name type="scientific">Schistosoma haematobium</name>
    <name type="common">Blood fluke</name>
    <dbReference type="NCBI Taxonomy" id="6185"/>
    <lineage>
        <taxon>Eukaryota</taxon>
        <taxon>Metazoa</taxon>
        <taxon>Spiralia</taxon>
        <taxon>Lophotrochozoa</taxon>
        <taxon>Platyhelminthes</taxon>
        <taxon>Trematoda</taxon>
        <taxon>Digenea</taxon>
        <taxon>Strigeidida</taxon>
        <taxon>Schistosomatoidea</taxon>
        <taxon>Schistosomatidae</taxon>
        <taxon>Schistosoma</taxon>
    </lineage>
</organism>
<protein>
    <submittedName>
        <fullName evidence="3">Tectonic-1</fullName>
    </submittedName>
</protein>
<feature type="signal peptide" evidence="1">
    <location>
        <begin position="1"/>
        <end position="20"/>
    </location>
</feature>
<sequence>MMTQTPVLLLICFIINFIQSTVNDRACLCDIRPLVCDKFCQCDADCFSDKNNSFSSYISLQRESYGSKWCIPKALHFLSNAEFTRSQDSETICFSDINYLRGNYLQLSRGAGQFGMNSISVTTLNSINGCAEDDLCLIYRNKILERFTLPSGSGCHVEFSPKFLNNITTKCTRTLSFNDNGSSCTQLPSVLMYTDGLKFLRLPISKLFKNKSIPLEAVMASNNTISICSSICKNLNNDVIPCPTSPSSLDSTSQACMYAIMGVKFSIIYNENGITDISVEFTITNVTTTKFNQFHTVQFIEENSLSNTSTLIATDYLSGNLGYLKNYPIRAGYIENNNNTTTPYIVMISYPLNPTLYPNEYGRINFGWWPIPNIGDCTNFASQSKTILFGQNTFSSCVLRLKPLRENNYTNCNELEQVISMSLNCKKSPITHVGIWGNADNKQITDWIKADVFNEKNNIVFSNGTKSWSCQNIIIGQTINIYYARKGSVYDPQNRIISVHKIYKRGTIGYKCQGYACIDNSQLNTEQKFFITTNVLFHDLTL</sequence>
<dbReference type="InterPro" id="IPR011677">
    <property type="entry name" value="TCTN1-3_dom"/>
</dbReference>
<accession>A0A922S3V7</accession>
<dbReference type="GeneID" id="75577227"/>
<evidence type="ECO:0000313" key="4">
    <source>
        <dbReference type="Proteomes" id="UP000471633"/>
    </source>
</evidence>
<keyword evidence="1" id="KW-0732">Signal</keyword>
<dbReference type="RefSeq" id="XP_051072515.1">
    <property type="nucleotide sequence ID" value="XM_051212339.1"/>
</dbReference>
<dbReference type="Pfam" id="PF07773">
    <property type="entry name" value="TCTN_DUF1619"/>
    <property type="match status" value="1"/>
</dbReference>
<dbReference type="GO" id="GO:0005886">
    <property type="term" value="C:plasma membrane"/>
    <property type="evidence" value="ECO:0007669"/>
    <property type="project" value="UniProtKB-SubCell"/>
</dbReference>
<dbReference type="PANTHER" id="PTHR14611">
    <property type="entry name" value="TECTONIC FAMILY MEMBER"/>
    <property type="match status" value="1"/>
</dbReference>
<evidence type="ECO:0000259" key="2">
    <source>
        <dbReference type="Pfam" id="PF07773"/>
    </source>
</evidence>
<reference evidence="3" key="2">
    <citation type="journal article" date="2019" name="Gigascience">
        <title>High-quality Schistosoma haematobium genome achieved by single-molecule and long-range sequencing.</title>
        <authorList>
            <person name="Stroehlein A.J."/>
            <person name="Korhonen P.K."/>
            <person name="Chong T.M."/>
            <person name="Lim Y.L."/>
            <person name="Chan K.G."/>
            <person name="Webster B."/>
            <person name="Rollinson D."/>
            <person name="Brindley P.J."/>
            <person name="Gasser R.B."/>
            <person name="Young N.D."/>
        </authorList>
    </citation>
    <scope>NUCLEOTIDE SEQUENCE</scope>
</reference>
<name>A0A922S3V7_SCHHA</name>
<evidence type="ECO:0000313" key="3">
    <source>
        <dbReference type="EMBL" id="KAH9592533.1"/>
    </source>
</evidence>
<gene>
    <name evidence="3" type="primary">TCTN1_5</name>
    <name evidence="3" type="ORF">MS3_00004427</name>
</gene>
<dbReference type="Proteomes" id="UP000471633">
    <property type="component" value="Unassembled WGS sequence"/>
</dbReference>
<reference evidence="3" key="3">
    <citation type="submission" date="2021-06" db="EMBL/GenBank/DDBJ databases">
        <title>Chromosome-level genome assembly for S. haematobium.</title>
        <authorList>
            <person name="Stroehlein A.J."/>
        </authorList>
    </citation>
    <scope>NUCLEOTIDE SEQUENCE</scope>
</reference>
<keyword evidence="4" id="KW-1185">Reference proteome</keyword>
<reference evidence="3" key="1">
    <citation type="journal article" date="2012" name="Nat. Genet.">
        <title>Whole-genome sequence of Schistosoma haematobium.</title>
        <authorList>
            <person name="Young N.D."/>
            <person name="Jex A.R."/>
            <person name="Li B."/>
            <person name="Liu S."/>
            <person name="Yang L."/>
            <person name="Xiong Z."/>
            <person name="Li Y."/>
            <person name="Cantacessi C."/>
            <person name="Hall R.S."/>
            <person name="Xu X."/>
            <person name="Chen F."/>
            <person name="Wu X."/>
            <person name="Zerlotini A."/>
            <person name="Oliveira G."/>
            <person name="Hofmann A."/>
            <person name="Zhang G."/>
            <person name="Fang X."/>
            <person name="Kang Y."/>
            <person name="Campbell B.E."/>
            <person name="Loukas A."/>
            <person name="Ranganathan S."/>
            <person name="Rollinson D."/>
            <person name="Rinaldi G."/>
            <person name="Brindley P.J."/>
            <person name="Yang H."/>
            <person name="Wang J."/>
            <person name="Wang J."/>
            <person name="Gasser R.B."/>
        </authorList>
    </citation>
    <scope>NUCLEOTIDE SEQUENCE</scope>
</reference>
<dbReference type="InterPro" id="IPR018134">
    <property type="entry name" value="LAMP_CS"/>
</dbReference>
<reference evidence="3" key="4">
    <citation type="journal article" date="2022" name="PLoS Pathog.">
        <title>Chromosome-level genome of Schistosoma haematobium underpins genome-wide explorations of molecular variation.</title>
        <authorList>
            <person name="Stroehlein A.J."/>
            <person name="Korhonen P.K."/>
            <person name="Lee V.V."/>
            <person name="Ralph S.A."/>
            <person name="Mentink-Kane M."/>
            <person name="You H."/>
            <person name="McManus D.P."/>
            <person name="Tchuente L.T."/>
            <person name="Stothard J.R."/>
            <person name="Kaur P."/>
            <person name="Dudchenko O."/>
            <person name="Aiden E.L."/>
            <person name="Yang B."/>
            <person name="Yang H."/>
            <person name="Emery A.M."/>
            <person name="Webster B.L."/>
            <person name="Brindley P.J."/>
            <person name="Rollinson D."/>
            <person name="Chang B.C.H."/>
            <person name="Gasser R.B."/>
            <person name="Young N.D."/>
        </authorList>
    </citation>
    <scope>NUCLEOTIDE SEQUENCE</scope>
</reference>
<feature type="domain" description="Tectonic-1-3" evidence="2">
    <location>
        <begin position="375"/>
        <end position="508"/>
    </location>
</feature>
<dbReference type="EMBL" id="AMPZ03000002">
    <property type="protein sequence ID" value="KAH9592533.1"/>
    <property type="molecule type" value="Genomic_DNA"/>
</dbReference>
<evidence type="ECO:0000256" key="1">
    <source>
        <dbReference type="SAM" id="SignalP"/>
    </source>
</evidence>
<feature type="chain" id="PRO_5038009154" evidence="1">
    <location>
        <begin position="21"/>
        <end position="542"/>
    </location>
</feature>
<dbReference type="PROSITE" id="PS00310">
    <property type="entry name" value="LAMP_1"/>
    <property type="match status" value="1"/>
</dbReference>